<dbReference type="SMART" id="SM00667">
    <property type="entry name" value="LisH"/>
    <property type="match status" value="1"/>
</dbReference>
<dbReference type="GO" id="GO:0005813">
    <property type="term" value="C:centrosome"/>
    <property type="evidence" value="ECO:0007669"/>
    <property type="project" value="TreeGrafter"/>
</dbReference>
<comment type="caution">
    <text evidence="3">The sequence shown here is derived from an EMBL/GenBank/DDBJ whole genome shotgun (WGS) entry which is preliminary data.</text>
</comment>
<dbReference type="EMBL" id="JAODUP010000007">
    <property type="protein sequence ID" value="KAK2169754.1"/>
    <property type="molecule type" value="Genomic_DNA"/>
</dbReference>
<feature type="coiled-coil region" evidence="1">
    <location>
        <begin position="409"/>
        <end position="535"/>
    </location>
</feature>
<feature type="compositionally biased region" description="Basic and acidic residues" evidence="2">
    <location>
        <begin position="906"/>
        <end position="918"/>
    </location>
</feature>
<feature type="compositionally biased region" description="Polar residues" evidence="2">
    <location>
        <begin position="717"/>
        <end position="731"/>
    </location>
</feature>
<dbReference type="PANTHER" id="PTHR39063:SF1">
    <property type="entry name" value="OFD1 CENTRIOLE AND CENTRIOLAR SATELLITE PROTEIN"/>
    <property type="match status" value="1"/>
</dbReference>
<evidence type="ECO:0008006" key="5">
    <source>
        <dbReference type="Google" id="ProtNLM"/>
    </source>
</evidence>
<feature type="compositionally biased region" description="Polar residues" evidence="2">
    <location>
        <begin position="685"/>
        <end position="699"/>
    </location>
</feature>
<evidence type="ECO:0000313" key="3">
    <source>
        <dbReference type="EMBL" id="KAK2169754.1"/>
    </source>
</evidence>
<feature type="region of interest" description="Disordered" evidence="2">
    <location>
        <begin position="802"/>
        <end position="857"/>
    </location>
</feature>
<reference evidence="3" key="1">
    <citation type="journal article" date="2023" name="Mol. Biol. Evol.">
        <title>Third-Generation Sequencing Reveals the Adaptive Role of the Epigenome in Three Deep-Sea Polychaetes.</title>
        <authorList>
            <person name="Perez M."/>
            <person name="Aroh O."/>
            <person name="Sun Y."/>
            <person name="Lan Y."/>
            <person name="Juniper S.K."/>
            <person name="Young C.R."/>
            <person name="Angers B."/>
            <person name="Qian P.Y."/>
        </authorList>
    </citation>
    <scope>NUCLEOTIDE SEQUENCE</scope>
    <source>
        <strain evidence="3">P08H-3</strain>
    </source>
</reference>
<dbReference type="GO" id="GO:0060287">
    <property type="term" value="P:epithelial cilium movement involved in determination of left/right asymmetry"/>
    <property type="evidence" value="ECO:0007669"/>
    <property type="project" value="TreeGrafter"/>
</dbReference>
<evidence type="ECO:0000313" key="4">
    <source>
        <dbReference type="Proteomes" id="UP001208570"/>
    </source>
</evidence>
<dbReference type="InterPro" id="IPR006594">
    <property type="entry name" value="LisH"/>
</dbReference>
<proteinExistence type="predicted"/>
<feature type="coiled-coil region" evidence="1">
    <location>
        <begin position="177"/>
        <end position="249"/>
    </location>
</feature>
<evidence type="ECO:0000256" key="2">
    <source>
        <dbReference type="SAM" id="MobiDB-lite"/>
    </source>
</evidence>
<dbReference type="GO" id="GO:0036064">
    <property type="term" value="C:ciliary basal body"/>
    <property type="evidence" value="ECO:0007669"/>
    <property type="project" value="TreeGrafter"/>
</dbReference>
<feature type="region of interest" description="Disordered" evidence="2">
    <location>
        <begin position="659"/>
        <end position="784"/>
    </location>
</feature>
<feature type="compositionally biased region" description="Basic and acidic residues" evidence="2">
    <location>
        <begin position="870"/>
        <end position="881"/>
    </location>
</feature>
<feature type="compositionally biased region" description="Polar residues" evidence="2">
    <location>
        <begin position="765"/>
        <end position="780"/>
    </location>
</feature>
<dbReference type="PANTHER" id="PTHR39063">
    <property type="entry name" value="ORAL-FACIAL-DIGITAL SYNDROME 1 PROTEIN HOMOLOG"/>
    <property type="match status" value="1"/>
</dbReference>
<accession>A0AAD9KEL5</accession>
<feature type="region of interest" description="Disordered" evidence="2">
    <location>
        <begin position="870"/>
        <end position="918"/>
    </location>
</feature>
<dbReference type="InterPro" id="IPR055289">
    <property type="entry name" value="OFD1"/>
</dbReference>
<sequence length="918" mass="107824">MADGELMSAEDLRSRLYNSLKEKGLLDALKSQLRNKLVSELQHVGLQYHFQPEPSHSPEGSLLQKASNSLVADHLRRCHYDYSLSVFLPECGLAQGQASQGEASHKTGFLWQLLCELAAICGHSCKDVSVQTDATRLPPPTSLEEQFRKLDTYYSTVGDEHKQRWMAVEERILCYQRQLEERSKHDLQLEIARFKENELARMRIEEREHARQEIDRIRREIEQTYRVKVESLSQRERHMEDKIKKEQALLEKEIYSERQSLLAEIDAVRHKETAMRHKEEINHREKVLWEERMKTKEELVKRREEAVRMAEIEYNQKLQDEIRKFKMEEESRLLEKTRDLDHREMRVRENERRLDEELRTIHDTKEDLRQKRKLCLELEGELSVVKHDLISARGELEQLTNRVREMVDYQTLKEDHAVQRRELDNLRMRIAEISKELMVERQKNEELLREMTTRASKPTPEVYLMQKEVEKVRNEMKQERSIFEHLKSNLEKRYQDEIDRNHELLRKFEEQTLQIEEMNREIRDLRQQLGEHHTALTNEVYRKAKPSVLNRCDSLCDLEADGIDPTLIRTSIEPELLFTASHGLIDNILEQHHTPVRYTTSRSEDYSYSSDIVEETKRRLRSLEREAENLEHHYQDFQYRMTAVHPLDEPAAAPVSLVRPHTAQTQPPSIQQQTPQHAMHISDSKLVSSTPAKQQSSGTARRLNESRVHEYVGDSSLLGNSMSTVQSTSPVKESENRLPEQQIHPGNSNARLGLPVVSDSHYQDQRQQSTGNISSATQEDTQVRVHDINTVSLDDAWRHEQENVSEKQTTENHHENREHQVNRNDDRHQQTGEEEVGATGGDKTKENDAKKEDQIDPTLLKYMEIVKQQKEKEQEIAKKTVDTWNKNRRQQDRSPSQSEDMSLGIDKSEHETSDGDFW</sequence>
<dbReference type="AlphaFoldDB" id="A0AAD9KEL5"/>
<dbReference type="PROSITE" id="PS50896">
    <property type="entry name" value="LISH"/>
    <property type="match status" value="1"/>
</dbReference>
<gene>
    <name evidence="3" type="ORF">LSH36_7g09004</name>
</gene>
<feature type="compositionally biased region" description="Basic and acidic residues" evidence="2">
    <location>
        <begin position="842"/>
        <end position="854"/>
    </location>
</feature>
<feature type="compositionally biased region" description="Basic and acidic residues" evidence="2">
    <location>
        <begin position="802"/>
        <end position="831"/>
    </location>
</feature>
<dbReference type="Proteomes" id="UP001208570">
    <property type="component" value="Unassembled WGS sequence"/>
</dbReference>
<protein>
    <recommendedName>
        <fullName evidence="5">LisH domain-containing protein</fullName>
    </recommendedName>
</protein>
<name>A0AAD9KEL5_9ANNE</name>
<feature type="compositionally biased region" description="Basic and acidic residues" evidence="2">
    <location>
        <begin position="702"/>
        <end position="712"/>
    </location>
</feature>
<dbReference type="GO" id="GO:0005576">
    <property type="term" value="C:extracellular region"/>
    <property type="evidence" value="ECO:0007669"/>
    <property type="project" value="GOC"/>
</dbReference>
<organism evidence="3 4">
    <name type="scientific">Paralvinella palmiformis</name>
    <dbReference type="NCBI Taxonomy" id="53620"/>
    <lineage>
        <taxon>Eukaryota</taxon>
        <taxon>Metazoa</taxon>
        <taxon>Spiralia</taxon>
        <taxon>Lophotrochozoa</taxon>
        <taxon>Annelida</taxon>
        <taxon>Polychaeta</taxon>
        <taxon>Sedentaria</taxon>
        <taxon>Canalipalpata</taxon>
        <taxon>Terebellida</taxon>
        <taxon>Terebelliformia</taxon>
        <taxon>Alvinellidae</taxon>
        <taxon>Paralvinella</taxon>
    </lineage>
</organism>
<feature type="compositionally biased region" description="Low complexity" evidence="2">
    <location>
        <begin position="662"/>
        <end position="676"/>
    </location>
</feature>
<dbReference type="Pfam" id="PF16045">
    <property type="entry name" value="LisH_2"/>
    <property type="match status" value="1"/>
</dbReference>
<keyword evidence="1" id="KW-0175">Coiled coil</keyword>
<keyword evidence="4" id="KW-1185">Reference proteome</keyword>
<feature type="coiled-coil region" evidence="1">
    <location>
        <begin position="613"/>
        <end position="640"/>
    </location>
</feature>
<evidence type="ECO:0000256" key="1">
    <source>
        <dbReference type="SAM" id="Coils"/>
    </source>
</evidence>